<dbReference type="PANTHER" id="PTHR12650">
    <property type="entry name" value="40S RIBOSOMAL PROTEIN S30/UBIQUITIN-LIKE PROTEIN FUBI"/>
    <property type="match status" value="1"/>
</dbReference>
<gene>
    <name evidence="4" type="ORF">F503_06203</name>
</gene>
<evidence type="ECO:0000256" key="3">
    <source>
        <dbReference type="ARBA" id="ARBA00023274"/>
    </source>
</evidence>
<keyword evidence="5" id="KW-1185">Reference proteome</keyword>
<dbReference type="STRING" id="1262450.S3BTS6"/>
<dbReference type="VEuPathDB" id="FungiDB:F503_06203"/>
<dbReference type="PANTHER" id="PTHR12650:SF15">
    <property type="entry name" value="RIBOSOMAL PROTEIN S30, ISOFORM A"/>
    <property type="match status" value="1"/>
</dbReference>
<protein>
    <submittedName>
        <fullName evidence="4">40s ribosomal protein s30</fullName>
    </submittedName>
</protein>
<sequence length="81" mass="9199">MTDSIRPVPNDRWCPAGYPATELEDWTEDQATFTLAYGLEKQEKKKTPKGRAKKRLTYTRRFVNVTLTGGKRKMNPNPGAA</sequence>
<dbReference type="Pfam" id="PF04758">
    <property type="entry name" value="Ribosomal_S30"/>
    <property type="match status" value="1"/>
</dbReference>
<organism evidence="4 5">
    <name type="scientific">Ophiostoma piceae (strain UAMH 11346)</name>
    <name type="common">Sap stain fungus</name>
    <dbReference type="NCBI Taxonomy" id="1262450"/>
    <lineage>
        <taxon>Eukaryota</taxon>
        <taxon>Fungi</taxon>
        <taxon>Dikarya</taxon>
        <taxon>Ascomycota</taxon>
        <taxon>Pezizomycotina</taxon>
        <taxon>Sordariomycetes</taxon>
        <taxon>Sordariomycetidae</taxon>
        <taxon>Ophiostomatales</taxon>
        <taxon>Ophiostomataceae</taxon>
        <taxon>Ophiostoma</taxon>
    </lineage>
</organism>
<proteinExistence type="inferred from homology"/>
<evidence type="ECO:0000313" key="4">
    <source>
        <dbReference type="EMBL" id="EPE04654.1"/>
    </source>
</evidence>
<dbReference type="EMBL" id="KE148159">
    <property type="protein sequence ID" value="EPE04654.1"/>
    <property type="molecule type" value="Genomic_DNA"/>
</dbReference>
<evidence type="ECO:0000256" key="2">
    <source>
        <dbReference type="ARBA" id="ARBA00022980"/>
    </source>
</evidence>
<comment type="similarity">
    <text evidence="1">Belongs to the eukaryotic ribosomal protein eS30 family.</text>
</comment>
<dbReference type="HOGENOM" id="CLU_2574491_0_0_1"/>
<dbReference type="InterPro" id="IPR006846">
    <property type="entry name" value="Ribosomal_eS30"/>
</dbReference>
<evidence type="ECO:0000313" key="5">
    <source>
        <dbReference type="Proteomes" id="UP000016923"/>
    </source>
</evidence>
<dbReference type="eggNOG" id="KOG0009">
    <property type="taxonomic scope" value="Eukaryota"/>
</dbReference>
<name>S3BTS6_OPHP1</name>
<dbReference type="GO" id="GO:0003735">
    <property type="term" value="F:structural constituent of ribosome"/>
    <property type="evidence" value="ECO:0007669"/>
    <property type="project" value="InterPro"/>
</dbReference>
<reference evidence="4 5" key="1">
    <citation type="journal article" date="2013" name="BMC Genomics">
        <title>The genome and transcriptome of the pine saprophyte Ophiostoma piceae, and a comparison with the bark beetle-associated pine pathogen Grosmannia clavigera.</title>
        <authorList>
            <person name="Haridas S."/>
            <person name="Wang Y."/>
            <person name="Lim L."/>
            <person name="Massoumi Alamouti S."/>
            <person name="Jackman S."/>
            <person name="Docking R."/>
            <person name="Robertson G."/>
            <person name="Birol I."/>
            <person name="Bohlmann J."/>
            <person name="Breuil C."/>
        </authorList>
    </citation>
    <scope>NUCLEOTIDE SEQUENCE [LARGE SCALE GENOMIC DNA]</scope>
    <source>
        <strain evidence="4 5">UAMH 11346</strain>
    </source>
</reference>
<accession>S3BTS6</accession>
<dbReference type="OrthoDB" id="199599at2759"/>
<dbReference type="Proteomes" id="UP000016923">
    <property type="component" value="Unassembled WGS sequence"/>
</dbReference>
<dbReference type="GO" id="GO:0006412">
    <property type="term" value="P:translation"/>
    <property type="evidence" value="ECO:0007669"/>
    <property type="project" value="InterPro"/>
</dbReference>
<evidence type="ECO:0000256" key="1">
    <source>
        <dbReference type="ARBA" id="ARBA00008450"/>
    </source>
</evidence>
<dbReference type="GO" id="GO:0022627">
    <property type="term" value="C:cytosolic small ribosomal subunit"/>
    <property type="evidence" value="ECO:0007669"/>
    <property type="project" value="TreeGrafter"/>
</dbReference>
<dbReference type="AlphaFoldDB" id="S3BTS6"/>
<keyword evidence="3" id="KW-0687">Ribonucleoprotein</keyword>
<keyword evidence="2 4" id="KW-0689">Ribosomal protein</keyword>